<name>A0ABZ1F8E9_9ACTN</name>
<keyword evidence="1" id="KW-0067">ATP-binding</keyword>
<accession>A0ABZ1F8E9</accession>
<protein>
    <submittedName>
        <fullName evidence="1">ATP-binding protein</fullName>
    </submittedName>
</protein>
<geneLocation type="plasmid" evidence="1 2">
    <name>unnamed1</name>
</geneLocation>
<dbReference type="GO" id="GO:0005524">
    <property type="term" value="F:ATP binding"/>
    <property type="evidence" value="ECO:0007669"/>
    <property type="project" value="UniProtKB-KW"/>
</dbReference>
<dbReference type="SUPFAM" id="SSF52540">
    <property type="entry name" value="P-loop containing nucleoside triphosphate hydrolases"/>
    <property type="match status" value="1"/>
</dbReference>
<keyword evidence="2" id="KW-1185">Reference proteome</keyword>
<evidence type="ECO:0000313" key="1">
    <source>
        <dbReference type="EMBL" id="WSB12617.1"/>
    </source>
</evidence>
<dbReference type="RefSeq" id="WP_326707972.1">
    <property type="nucleotide sequence ID" value="NZ_CP109084.1"/>
</dbReference>
<organism evidence="1 2">
    <name type="scientific">Streptomyces cyaneofuscatus</name>
    <dbReference type="NCBI Taxonomy" id="66883"/>
    <lineage>
        <taxon>Bacteria</taxon>
        <taxon>Bacillati</taxon>
        <taxon>Actinomycetota</taxon>
        <taxon>Actinomycetes</taxon>
        <taxon>Kitasatosporales</taxon>
        <taxon>Streptomycetaceae</taxon>
        <taxon>Streptomyces</taxon>
    </lineage>
</organism>
<dbReference type="Proteomes" id="UP001356428">
    <property type="component" value="Plasmid unnamed1"/>
</dbReference>
<keyword evidence="1" id="KW-0547">Nucleotide-binding</keyword>
<keyword evidence="1" id="KW-0614">Plasmid</keyword>
<dbReference type="Pfam" id="PF13671">
    <property type="entry name" value="AAA_33"/>
    <property type="match status" value="1"/>
</dbReference>
<evidence type="ECO:0000313" key="2">
    <source>
        <dbReference type="Proteomes" id="UP001356428"/>
    </source>
</evidence>
<proteinExistence type="predicted"/>
<dbReference type="EMBL" id="CP109084">
    <property type="protein sequence ID" value="WSB12617.1"/>
    <property type="molecule type" value="Genomic_DNA"/>
</dbReference>
<dbReference type="Gene3D" id="3.40.50.300">
    <property type="entry name" value="P-loop containing nucleotide triphosphate hydrolases"/>
    <property type="match status" value="1"/>
</dbReference>
<sequence>MLLPRYVLAPAHLTGDAFGWQLNRDGLFLDCHETFQPTFDRDVEAAMDWAEQIIGTRQDWRHSRAGGPDQWTAVHTHREAGDAVASATTDALRGLEPGTLVVAVGPGGSGKSTFAATAGLVTVLSLDSLREEIGGDAGDQAVTPAAVERQNSLLAEHLAEGIAVYLDSTNVEAPIRAGLIEQARRHGRPIVALRFLPHLDTCRARNASRPPNRQVPDDVLLWQHDLARAATPQALIAEGFTAAHDIVTPL</sequence>
<dbReference type="InterPro" id="IPR027417">
    <property type="entry name" value="P-loop_NTPase"/>
</dbReference>
<gene>
    <name evidence="1" type="ORF">OG849_35420</name>
</gene>
<reference evidence="1 2" key="1">
    <citation type="submission" date="2022-10" db="EMBL/GenBank/DDBJ databases">
        <title>The complete genomes of actinobacterial strains from the NBC collection.</title>
        <authorList>
            <person name="Joergensen T.S."/>
            <person name="Alvarez Arevalo M."/>
            <person name="Sterndorff E.B."/>
            <person name="Faurdal D."/>
            <person name="Vuksanovic O."/>
            <person name="Mourched A.-S."/>
            <person name="Charusanti P."/>
            <person name="Shaw S."/>
            <person name="Blin K."/>
            <person name="Weber T."/>
        </authorList>
    </citation>
    <scope>NUCLEOTIDE SEQUENCE [LARGE SCALE GENOMIC DNA]</scope>
    <source>
        <strain evidence="1 2">NBC 01792</strain>
        <plasmid evidence="1 2">unnamed1</plasmid>
    </source>
</reference>